<keyword evidence="4 11" id="KW-0552">Olfaction</keyword>
<comment type="subcellular location">
    <subcellularLocation>
        <location evidence="1 11">Cell membrane</location>
        <topology evidence="1 11">Multi-pass membrane protein</topology>
    </subcellularLocation>
</comment>
<dbReference type="FunFam" id="1.20.1070.10:FF:000015">
    <property type="entry name" value="Olfactory receptor"/>
    <property type="match status" value="1"/>
</dbReference>
<dbReference type="PROSITE" id="PS00237">
    <property type="entry name" value="G_PROTEIN_RECEP_F1_1"/>
    <property type="match status" value="1"/>
</dbReference>
<evidence type="ECO:0000256" key="2">
    <source>
        <dbReference type="ARBA" id="ARBA00022475"/>
    </source>
</evidence>
<feature type="domain" description="G-protein coupled receptors family 1 profile" evidence="12">
    <location>
        <begin position="46"/>
        <end position="295"/>
    </location>
</feature>
<feature type="transmembrane region" description="Helical" evidence="11">
    <location>
        <begin position="103"/>
        <end position="125"/>
    </location>
</feature>
<dbReference type="Proteomes" id="UP000824782">
    <property type="component" value="Unassembled WGS sequence"/>
</dbReference>
<dbReference type="InterPro" id="IPR000725">
    <property type="entry name" value="Olfact_rcpt"/>
</dbReference>
<evidence type="ECO:0000256" key="6">
    <source>
        <dbReference type="ARBA" id="ARBA00023040"/>
    </source>
</evidence>
<keyword evidence="7 11" id="KW-0472">Membrane</keyword>
<proteinExistence type="inferred from homology"/>
<dbReference type="PRINTS" id="PR00237">
    <property type="entry name" value="GPCRRHODOPSN"/>
</dbReference>
<evidence type="ECO:0000256" key="10">
    <source>
        <dbReference type="RuleBase" id="RU000688"/>
    </source>
</evidence>
<organism evidence="13 14">
    <name type="scientific">Engystomops pustulosus</name>
    <name type="common">Tungara frog</name>
    <name type="synonym">Physalaemus pustulosus</name>
    <dbReference type="NCBI Taxonomy" id="76066"/>
    <lineage>
        <taxon>Eukaryota</taxon>
        <taxon>Metazoa</taxon>
        <taxon>Chordata</taxon>
        <taxon>Craniata</taxon>
        <taxon>Vertebrata</taxon>
        <taxon>Euteleostomi</taxon>
        <taxon>Amphibia</taxon>
        <taxon>Batrachia</taxon>
        <taxon>Anura</taxon>
        <taxon>Neobatrachia</taxon>
        <taxon>Hyloidea</taxon>
        <taxon>Leptodactylidae</taxon>
        <taxon>Leiuperinae</taxon>
        <taxon>Engystomops</taxon>
    </lineage>
</organism>
<dbReference type="CDD" id="cd13954">
    <property type="entry name" value="7tmA_OR"/>
    <property type="match status" value="1"/>
</dbReference>
<keyword evidence="6 10" id="KW-0297">G-protein coupled receptor</keyword>
<evidence type="ECO:0000256" key="9">
    <source>
        <dbReference type="ARBA" id="ARBA00023224"/>
    </source>
</evidence>
<gene>
    <name evidence="13" type="ORF">GDO81_025721</name>
</gene>
<dbReference type="AlphaFoldDB" id="A0AAV6Z8Z3"/>
<keyword evidence="8 10" id="KW-0675">Receptor</keyword>
<name>A0AAV6Z8Z3_ENGPU</name>
<dbReference type="PANTHER" id="PTHR26452">
    <property type="entry name" value="OLFACTORY RECEPTOR"/>
    <property type="match status" value="1"/>
</dbReference>
<dbReference type="PROSITE" id="PS50262">
    <property type="entry name" value="G_PROTEIN_RECEP_F1_2"/>
    <property type="match status" value="1"/>
</dbReference>
<dbReference type="GO" id="GO:0005886">
    <property type="term" value="C:plasma membrane"/>
    <property type="evidence" value="ECO:0007669"/>
    <property type="project" value="UniProtKB-SubCell"/>
</dbReference>
<feature type="transmembrane region" description="Helical" evidence="11">
    <location>
        <begin position="203"/>
        <end position="224"/>
    </location>
</feature>
<dbReference type="EMBL" id="WNYA01004167">
    <property type="protein sequence ID" value="KAG8542961.1"/>
    <property type="molecule type" value="Genomic_DNA"/>
</dbReference>
<keyword evidence="3 10" id="KW-0812">Transmembrane</keyword>
<evidence type="ECO:0000256" key="4">
    <source>
        <dbReference type="ARBA" id="ARBA00022725"/>
    </source>
</evidence>
<feature type="transmembrane region" description="Helical" evidence="11">
    <location>
        <begin position="146"/>
        <end position="173"/>
    </location>
</feature>
<dbReference type="SUPFAM" id="SSF81321">
    <property type="entry name" value="Family A G protein-coupled receptor-like"/>
    <property type="match status" value="1"/>
</dbReference>
<evidence type="ECO:0000256" key="5">
    <source>
        <dbReference type="ARBA" id="ARBA00022989"/>
    </source>
</evidence>
<dbReference type="Pfam" id="PF13853">
    <property type="entry name" value="7tm_4"/>
    <property type="match status" value="1"/>
</dbReference>
<feature type="transmembrane region" description="Helical" evidence="11">
    <location>
        <begin position="30"/>
        <end position="54"/>
    </location>
</feature>
<evidence type="ECO:0000256" key="11">
    <source>
        <dbReference type="RuleBase" id="RU363047"/>
    </source>
</evidence>
<feature type="transmembrane region" description="Helical" evidence="11">
    <location>
        <begin position="66"/>
        <end position="83"/>
    </location>
</feature>
<dbReference type="InterPro" id="IPR000276">
    <property type="entry name" value="GPCR_Rhodpsn"/>
</dbReference>
<sequence>MSGNVGLKNNNSLDLDFHILAFGSTGGRQFVLFGIFLLLYLICITWNSIIISLIFSDSRLQTPMYFFLRNLSIVDITYTSVTVPKLLDIFLTGNNRISFMDCFIQFFFFTAMACTEIVLLIAMAYDRYVAICKALHYTLVMNKRNCNLFVLGSWASGYSNSLFVTIVASKIYFCGSRFIDQLYCDIKPMLKISCGNTLTFQAVVYFETFLMGLCPFVCITLSYLKIISNIVRVNAKGSRGKAFSTCTSHLIIIGIFYGTIFIVYMMPSTADFKKLDQVASSFFLAVIPTINPLIYSLRNTDIRRSFQKIVNFFYKGHW</sequence>
<evidence type="ECO:0000256" key="3">
    <source>
        <dbReference type="ARBA" id="ARBA00022692"/>
    </source>
</evidence>
<dbReference type="GO" id="GO:0004930">
    <property type="term" value="F:G protein-coupled receptor activity"/>
    <property type="evidence" value="ECO:0007669"/>
    <property type="project" value="UniProtKB-KW"/>
</dbReference>
<protein>
    <recommendedName>
        <fullName evidence="11">Olfactory receptor</fullName>
    </recommendedName>
</protein>
<evidence type="ECO:0000313" key="13">
    <source>
        <dbReference type="EMBL" id="KAG8542961.1"/>
    </source>
</evidence>
<feature type="transmembrane region" description="Helical" evidence="11">
    <location>
        <begin position="245"/>
        <end position="266"/>
    </location>
</feature>
<evidence type="ECO:0000256" key="8">
    <source>
        <dbReference type="ARBA" id="ARBA00023170"/>
    </source>
</evidence>
<dbReference type="InterPro" id="IPR050516">
    <property type="entry name" value="Olfactory_GPCR"/>
</dbReference>
<reference evidence="13" key="1">
    <citation type="thesis" date="2020" institute="ProQuest LLC" country="789 East Eisenhower Parkway, Ann Arbor, MI, USA">
        <title>Comparative Genomics and Chromosome Evolution.</title>
        <authorList>
            <person name="Mudd A.B."/>
        </authorList>
    </citation>
    <scope>NUCLEOTIDE SEQUENCE</scope>
    <source>
        <strain evidence="13">237g6f4</strain>
        <tissue evidence="13">Blood</tissue>
    </source>
</reference>
<accession>A0AAV6Z8Z3</accession>
<dbReference type="GO" id="GO:0004984">
    <property type="term" value="F:olfactory receptor activity"/>
    <property type="evidence" value="ECO:0007669"/>
    <property type="project" value="InterPro"/>
</dbReference>
<evidence type="ECO:0000256" key="7">
    <source>
        <dbReference type="ARBA" id="ARBA00023136"/>
    </source>
</evidence>
<dbReference type="InterPro" id="IPR017452">
    <property type="entry name" value="GPCR_Rhodpsn_7TM"/>
</dbReference>
<keyword evidence="11" id="KW-0716">Sensory transduction</keyword>
<comment type="caution">
    <text evidence="13">The sequence shown here is derived from an EMBL/GenBank/DDBJ whole genome shotgun (WGS) entry which is preliminary data.</text>
</comment>
<evidence type="ECO:0000313" key="14">
    <source>
        <dbReference type="Proteomes" id="UP000824782"/>
    </source>
</evidence>
<comment type="similarity">
    <text evidence="10">Belongs to the G-protein coupled receptor 1 family.</text>
</comment>
<keyword evidence="14" id="KW-1185">Reference proteome</keyword>
<evidence type="ECO:0000259" key="12">
    <source>
        <dbReference type="PROSITE" id="PS50262"/>
    </source>
</evidence>
<evidence type="ECO:0000256" key="1">
    <source>
        <dbReference type="ARBA" id="ARBA00004651"/>
    </source>
</evidence>
<keyword evidence="9 10" id="KW-0807">Transducer</keyword>
<dbReference type="PRINTS" id="PR00245">
    <property type="entry name" value="OLFACTORYR"/>
</dbReference>
<dbReference type="Gene3D" id="1.20.1070.10">
    <property type="entry name" value="Rhodopsin 7-helix transmembrane proteins"/>
    <property type="match status" value="1"/>
</dbReference>
<keyword evidence="2 11" id="KW-1003">Cell membrane</keyword>
<keyword evidence="5 11" id="KW-1133">Transmembrane helix</keyword>
<feature type="transmembrane region" description="Helical" evidence="11">
    <location>
        <begin position="278"/>
        <end position="297"/>
    </location>
</feature>